<dbReference type="OrthoDB" id="391718at2"/>
<evidence type="ECO:0000256" key="1">
    <source>
        <dbReference type="ARBA" id="ARBA00005721"/>
    </source>
</evidence>
<dbReference type="HOGENOM" id="CLU_2262055_0_0_14"/>
<evidence type="ECO:0008006" key="4">
    <source>
        <dbReference type="Google" id="ProtNLM"/>
    </source>
</evidence>
<dbReference type="Pfam" id="PF03780">
    <property type="entry name" value="Asp23"/>
    <property type="match status" value="1"/>
</dbReference>
<dbReference type="eggNOG" id="COG1302">
    <property type="taxonomic scope" value="Bacteria"/>
</dbReference>
<organism evidence="2 3">
    <name type="scientific">Spiroplasma syrphidicola EA-1</name>
    <dbReference type="NCBI Taxonomy" id="1276229"/>
    <lineage>
        <taxon>Bacteria</taxon>
        <taxon>Bacillati</taxon>
        <taxon>Mycoplasmatota</taxon>
        <taxon>Mollicutes</taxon>
        <taxon>Entomoplasmatales</taxon>
        <taxon>Spiroplasmataceae</taxon>
        <taxon>Spiroplasma</taxon>
    </lineage>
</organism>
<proteinExistence type="inferred from homology"/>
<protein>
    <recommendedName>
        <fullName evidence="4">Asp23/Gls24 family envelope stress response protein</fullName>
    </recommendedName>
</protein>
<gene>
    <name evidence="2" type="ORF">SSYRP_v1c08040</name>
</gene>
<dbReference type="KEGG" id="ssyr:SSYRP_v1c08040"/>
<dbReference type="AlphaFoldDB" id="R4UEP0"/>
<evidence type="ECO:0000313" key="2">
    <source>
        <dbReference type="EMBL" id="AGM26394.1"/>
    </source>
</evidence>
<dbReference type="EMBL" id="CP005078">
    <property type="protein sequence ID" value="AGM26394.1"/>
    <property type="molecule type" value="Genomic_DNA"/>
</dbReference>
<evidence type="ECO:0000313" key="3">
    <source>
        <dbReference type="Proteomes" id="UP000013963"/>
    </source>
</evidence>
<name>R4UEP0_9MOLU</name>
<dbReference type="RefSeq" id="WP_016341037.1">
    <property type="nucleotide sequence ID" value="NC_021284.1"/>
</dbReference>
<dbReference type="Proteomes" id="UP000013963">
    <property type="component" value="Chromosome"/>
</dbReference>
<accession>R4UEP0</accession>
<sequence>MEKNSFESIANIVYSAVITVPGVAGFARLSEDDSGEESATLLITDYSQSIKLKQVEGKYVIDIFLILLEGSNIRDVSQEVQIRIKYELEKLESFPTDFTVNVHIQDLLV</sequence>
<dbReference type="InterPro" id="IPR005531">
    <property type="entry name" value="Asp23"/>
</dbReference>
<reference evidence="2 3" key="1">
    <citation type="journal article" date="2013" name="Genome Biol. Evol.">
        <title>Complete genomes of two dipteran-associated spiroplasmas provided insights into the origin, dynamics, and impacts of viral invasion in spiroplasma.</title>
        <authorList>
            <person name="Ku C."/>
            <person name="Lo W.S."/>
            <person name="Chen L.L."/>
            <person name="Kuo C.H."/>
        </authorList>
    </citation>
    <scope>NUCLEOTIDE SEQUENCE [LARGE SCALE GENOMIC DNA]</scope>
    <source>
        <strain evidence="2">EA-1</strain>
    </source>
</reference>
<comment type="similarity">
    <text evidence="1">Belongs to the asp23 family.</text>
</comment>
<dbReference type="PATRIC" id="fig|1276229.3.peg.798"/>
<dbReference type="STRING" id="1276229.SSYRP_v1c08040"/>
<keyword evidence="3" id="KW-1185">Reference proteome</keyword>